<feature type="domain" description="Nitroreductase" evidence="3">
    <location>
        <begin position="7"/>
        <end position="60"/>
    </location>
</feature>
<evidence type="ECO:0000313" key="4">
    <source>
        <dbReference type="EMBL" id="MBC8558771.1"/>
    </source>
</evidence>
<proteinExistence type="inferred from homology"/>
<dbReference type="EMBL" id="JACRSV010000001">
    <property type="protein sequence ID" value="MBC8558771.1"/>
    <property type="molecule type" value="Genomic_DNA"/>
</dbReference>
<organism evidence="4 5">
    <name type="scientific">Fumia xinanensis</name>
    <dbReference type="NCBI Taxonomy" id="2763659"/>
    <lineage>
        <taxon>Bacteria</taxon>
        <taxon>Bacillati</taxon>
        <taxon>Bacillota</taxon>
        <taxon>Clostridia</taxon>
        <taxon>Eubacteriales</taxon>
        <taxon>Oscillospiraceae</taxon>
        <taxon>Fumia</taxon>
    </lineage>
</organism>
<evidence type="ECO:0000256" key="1">
    <source>
        <dbReference type="ARBA" id="ARBA00007118"/>
    </source>
</evidence>
<name>A0A926DZY8_9FIRM</name>
<accession>A0A926DZY8</accession>
<dbReference type="InterPro" id="IPR000415">
    <property type="entry name" value="Nitroreductase-like"/>
</dbReference>
<dbReference type="Proteomes" id="UP000610760">
    <property type="component" value="Unassembled WGS sequence"/>
</dbReference>
<evidence type="ECO:0000313" key="5">
    <source>
        <dbReference type="Proteomes" id="UP000610760"/>
    </source>
</evidence>
<dbReference type="CDD" id="cd20609">
    <property type="entry name" value="nitroreductase"/>
    <property type="match status" value="1"/>
</dbReference>
<dbReference type="PANTHER" id="PTHR43673">
    <property type="entry name" value="NAD(P)H NITROREDUCTASE YDGI-RELATED"/>
    <property type="match status" value="1"/>
</dbReference>
<dbReference type="PANTHER" id="PTHR43673:SF10">
    <property type="entry name" value="NADH DEHYDROGENASE_NAD(P)H NITROREDUCTASE XCC3605-RELATED"/>
    <property type="match status" value="1"/>
</dbReference>
<evidence type="ECO:0000256" key="2">
    <source>
        <dbReference type="ARBA" id="ARBA00023002"/>
    </source>
</evidence>
<sequence length="171" mass="19335">MNCSELITSRRSVRKYLNKEIPNELIERLLQAAHWAPSGGNMQLWHFYVLRGEAKQKVCDSLRRPTHWIYSAPVVILVCAESERSAQYGERGKNLYCLQDTAAAIQNILICAKANGLSTCWVGAFDETACKEALNLPNERRPVAMIPVGYSEEEPKAPERRPLTEVVTFLD</sequence>
<comment type="similarity">
    <text evidence="1">Belongs to the nitroreductase family.</text>
</comment>
<evidence type="ECO:0000259" key="3">
    <source>
        <dbReference type="Pfam" id="PF00881"/>
    </source>
</evidence>
<keyword evidence="2" id="KW-0560">Oxidoreductase</keyword>
<protein>
    <submittedName>
        <fullName evidence="4">Nitroreductase family protein</fullName>
    </submittedName>
</protein>
<dbReference type="Pfam" id="PF00881">
    <property type="entry name" value="Nitroreductase"/>
    <property type="match status" value="2"/>
</dbReference>
<dbReference type="InterPro" id="IPR029479">
    <property type="entry name" value="Nitroreductase"/>
</dbReference>
<keyword evidence="5" id="KW-1185">Reference proteome</keyword>
<dbReference type="RefSeq" id="WP_249293655.1">
    <property type="nucleotide sequence ID" value="NZ_JACRSV010000001.1"/>
</dbReference>
<dbReference type="SUPFAM" id="SSF55469">
    <property type="entry name" value="FMN-dependent nitroreductase-like"/>
    <property type="match status" value="1"/>
</dbReference>
<dbReference type="GO" id="GO:0016491">
    <property type="term" value="F:oxidoreductase activity"/>
    <property type="evidence" value="ECO:0007669"/>
    <property type="project" value="UniProtKB-KW"/>
</dbReference>
<feature type="domain" description="Nitroreductase" evidence="3">
    <location>
        <begin position="67"/>
        <end position="150"/>
    </location>
</feature>
<gene>
    <name evidence="4" type="ORF">H8710_01675</name>
</gene>
<dbReference type="AlphaFoldDB" id="A0A926DZY8"/>
<reference evidence="4" key="1">
    <citation type="submission" date="2020-08" db="EMBL/GenBank/DDBJ databases">
        <title>Genome public.</title>
        <authorList>
            <person name="Liu C."/>
            <person name="Sun Q."/>
        </authorList>
    </citation>
    <scope>NUCLEOTIDE SEQUENCE</scope>
    <source>
        <strain evidence="4">NSJ-33</strain>
    </source>
</reference>
<comment type="caution">
    <text evidence="4">The sequence shown here is derived from an EMBL/GenBank/DDBJ whole genome shotgun (WGS) entry which is preliminary data.</text>
</comment>
<dbReference type="Gene3D" id="3.40.109.10">
    <property type="entry name" value="NADH Oxidase"/>
    <property type="match status" value="1"/>
</dbReference>